<evidence type="ECO:0000256" key="5">
    <source>
        <dbReference type="ARBA" id="ARBA00023163"/>
    </source>
</evidence>
<keyword evidence="4 7" id="KW-0010">Activator</keyword>
<evidence type="ECO:0000313" key="9">
    <source>
        <dbReference type="EMBL" id="KAK5108648.1"/>
    </source>
</evidence>
<comment type="subcellular location">
    <subcellularLocation>
        <location evidence="1 7">Nucleus</location>
    </subcellularLocation>
</comment>
<dbReference type="GO" id="GO:0003712">
    <property type="term" value="F:transcription coregulator activity"/>
    <property type="evidence" value="ECO:0007669"/>
    <property type="project" value="InterPro"/>
</dbReference>
<keyword evidence="3 7" id="KW-0805">Transcription regulation</keyword>
<dbReference type="AlphaFoldDB" id="A0AAN7TDY9"/>
<comment type="subunit">
    <text evidence="7">Component of the Mediator complex.</text>
</comment>
<evidence type="ECO:0000256" key="1">
    <source>
        <dbReference type="ARBA" id="ARBA00004123"/>
    </source>
</evidence>
<comment type="similarity">
    <text evidence="2 7">Belongs to the Mediator complex subunit 9 family.</text>
</comment>
<proteinExistence type="inferred from homology"/>
<keyword evidence="6 7" id="KW-0539">Nucleus</keyword>
<dbReference type="Proteomes" id="UP001310890">
    <property type="component" value="Unassembled WGS sequence"/>
</dbReference>
<organism evidence="9 10">
    <name type="scientific">Meristemomyces frigidus</name>
    <dbReference type="NCBI Taxonomy" id="1508187"/>
    <lineage>
        <taxon>Eukaryota</taxon>
        <taxon>Fungi</taxon>
        <taxon>Dikarya</taxon>
        <taxon>Ascomycota</taxon>
        <taxon>Pezizomycotina</taxon>
        <taxon>Dothideomycetes</taxon>
        <taxon>Dothideomycetidae</taxon>
        <taxon>Mycosphaerellales</taxon>
        <taxon>Teratosphaeriaceae</taxon>
        <taxon>Meristemomyces</taxon>
    </lineage>
</organism>
<evidence type="ECO:0000313" key="10">
    <source>
        <dbReference type="Proteomes" id="UP001310890"/>
    </source>
</evidence>
<dbReference type="Pfam" id="PF07544">
    <property type="entry name" value="Med9"/>
    <property type="match status" value="1"/>
</dbReference>
<evidence type="ECO:0000256" key="6">
    <source>
        <dbReference type="ARBA" id="ARBA00023242"/>
    </source>
</evidence>
<feature type="coiled-coil region" evidence="8">
    <location>
        <begin position="90"/>
        <end position="124"/>
    </location>
</feature>
<evidence type="ECO:0000256" key="8">
    <source>
        <dbReference type="SAM" id="Coils"/>
    </source>
</evidence>
<keyword evidence="5 7" id="KW-0804">Transcription</keyword>
<sequence>MVTTQDMANAITHPVLPPSQLFDILPALHEILARLDHTPSTAEITRDSDGDNDLGTAYTGVQPLDPKDLPTAIAPLKSQIRKGLRELLNLPDMDRSIADQDEEIQQLETKISQQQAVLMGLAKEKMGS</sequence>
<dbReference type="GO" id="GO:0016592">
    <property type="term" value="C:mediator complex"/>
    <property type="evidence" value="ECO:0007669"/>
    <property type="project" value="InterPro"/>
</dbReference>
<reference evidence="9" key="1">
    <citation type="submission" date="2023-08" db="EMBL/GenBank/DDBJ databases">
        <title>Black Yeasts Isolated from many extreme environments.</title>
        <authorList>
            <person name="Coleine C."/>
            <person name="Stajich J.E."/>
            <person name="Selbmann L."/>
        </authorList>
    </citation>
    <scope>NUCLEOTIDE SEQUENCE</scope>
    <source>
        <strain evidence="9">CCFEE 5401</strain>
    </source>
</reference>
<dbReference type="EMBL" id="JAVRRL010000081">
    <property type="protein sequence ID" value="KAK5108648.1"/>
    <property type="molecule type" value="Genomic_DNA"/>
</dbReference>
<evidence type="ECO:0000256" key="2">
    <source>
        <dbReference type="ARBA" id="ARBA00008089"/>
    </source>
</evidence>
<keyword evidence="8" id="KW-0175">Coiled coil</keyword>
<evidence type="ECO:0000256" key="4">
    <source>
        <dbReference type="ARBA" id="ARBA00023159"/>
    </source>
</evidence>
<evidence type="ECO:0000256" key="3">
    <source>
        <dbReference type="ARBA" id="ARBA00023015"/>
    </source>
</evidence>
<dbReference type="InterPro" id="IPR011425">
    <property type="entry name" value="Med9"/>
</dbReference>
<protein>
    <recommendedName>
        <fullName evidence="7">Mediator of RNA polymerase II transcription subunit 9</fullName>
    </recommendedName>
    <alternativeName>
        <fullName evidence="7">Mediator complex subunit 9</fullName>
    </alternativeName>
</protein>
<name>A0AAN7TDY9_9PEZI</name>
<evidence type="ECO:0000256" key="7">
    <source>
        <dbReference type="RuleBase" id="RU364145"/>
    </source>
</evidence>
<dbReference type="GO" id="GO:0006357">
    <property type="term" value="P:regulation of transcription by RNA polymerase II"/>
    <property type="evidence" value="ECO:0007669"/>
    <property type="project" value="InterPro"/>
</dbReference>
<comment type="caution">
    <text evidence="9">The sequence shown here is derived from an EMBL/GenBank/DDBJ whole genome shotgun (WGS) entry which is preliminary data.</text>
</comment>
<gene>
    <name evidence="7" type="primary">MED9</name>
    <name evidence="9" type="ORF">LTR62_008139</name>
</gene>
<comment type="function">
    <text evidence="7">Component of the Mediator complex, a coactivator involved in the regulated transcription of nearly all RNA polymerase II-dependent genes. Mediator functions as a bridge to convey information from gene-specific regulatory proteins to the basal RNA polymerase II transcription machinery. Mediator is recruited to promoters by direct interactions with regulatory proteins and serves as a scaffold for the assembly of a functional preinitiation complex with RNA polymerase II and the general transcription factors.</text>
</comment>
<accession>A0AAN7TDY9</accession>